<protein>
    <submittedName>
        <fullName evidence="1">Uncharacterized protein</fullName>
    </submittedName>
</protein>
<keyword evidence="2" id="KW-1185">Reference proteome</keyword>
<accession>A0A5B7F3F2</accession>
<reference evidence="1 2" key="1">
    <citation type="submission" date="2019-05" db="EMBL/GenBank/DDBJ databases">
        <title>Another draft genome of Portunus trituberculatus and its Hox gene families provides insights of decapod evolution.</title>
        <authorList>
            <person name="Jeong J.-H."/>
            <person name="Song I."/>
            <person name="Kim S."/>
            <person name="Choi T."/>
            <person name="Kim D."/>
            <person name="Ryu S."/>
            <person name="Kim W."/>
        </authorList>
    </citation>
    <scope>NUCLEOTIDE SEQUENCE [LARGE SCALE GENOMIC DNA]</scope>
    <source>
        <tissue evidence="1">Muscle</tissue>
    </source>
</reference>
<dbReference type="EMBL" id="VSRR010004435">
    <property type="protein sequence ID" value="MPC39668.1"/>
    <property type="molecule type" value="Genomic_DNA"/>
</dbReference>
<name>A0A5B7F3F2_PORTR</name>
<proteinExistence type="predicted"/>
<dbReference type="AlphaFoldDB" id="A0A5B7F3F2"/>
<evidence type="ECO:0000313" key="2">
    <source>
        <dbReference type="Proteomes" id="UP000324222"/>
    </source>
</evidence>
<evidence type="ECO:0000313" key="1">
    <source>
        <dbReference type="EMBL" id="MPC39668.1"/>
    </source>
</evidence>
<dbReference type="Proteomes" id="UP000324222">
    <property type="component" value="Unassembled WGS sequence"/>
</dbReference>
<organism evidence="1 2">
    <name type="scientific">Portunus trituberculatus</name>
    <name type="common">Swimming crab</name>
    <name type="synonym">Neptunus trituberculatus</name>
    <dbReference type="NCBI Taxonomy" id="210409"/>
    <lineage>
        <taxon>Eukaryota</taxon>
        <taxon>Metazoa</taxon>
        <taxon>Ecdysozoa</taxon>
        <taxon>Arthropoda</taxon>
        <taxon>Crustacea</taxon>
        <taxon>Multicrustacea</taxon>
        <taxon>Malacostraca</taxon>
        <taxon>Eumalacostraca</taxon>
        <taxon>Eucarida</taxon>
        <taxon>Decapoda</taxon>
        <taxon>Pleocyemata</taxon>
        <taxon>Brachyura</taxon>
        <taxon>Eubrachyura</taxon>
        <taxon>Portunoidea</taxon>
        <taxon>Portunidae</taxon>
        <taxon>Portuninae</taxon>
        <taxon>Portunus</taxon>
    </lineage>
</organism>
<comment type="caution">
    <text evidence="1">The sequence shown here is derived from an EMBL/GenBank/DDBJ whole genome shotgun (WGS) entry which is preliminary data.</text>
</comment>
<gene>
    <name evidence="1" type="ORF">E2C01_033213</name>
</gene>
<sequence>MLDRGAACLLGSTAELILCPRVLTKLCSIPSGEGAECHGGVQGCLLTCTELKTLFPHREKRNQSRYVGCRPDELPQVTDPPRPVLQGLLLPAPQGDRLELPSWLLRSASNQCYQAILMSRHQGSDVLVGVSTAGRRRRAVPGGAGPSLLLPIPLREVSLSYSVVVNELSCTARRAPGPVRGGGQPTSRRDHSLALAAAVT</sequence>